<dbReference type="HOGENOM" id="CLU_042621_0_0_2"/>
<name>F6D1K7_METPW</name>
<dbReference type="GO" id="GO:0030976">
    <property type="term" value="F:thiamine pyrophosphate binding"/>
    <property type="evidence" value="ECO:0007669"/>
    <property type="project" value="InterPro"/>
</dbReference>
<gene>
    <name evidence="4" type="ordered locus">MSWAN_0189</name>
</gene>
<dbReference type="InterPro" id="IPR002869">
    <property type="entry name" value="Pyrv_flavodox_OxRed_cen"/>
</dbReference>
<dbReference type="PANTHER" id="PTHR48084">
    <property type="entry name" value="2-OXOGLUTARATE OXIDOREDUCTASE SUBUNIT KORB-RELATED"/>
    <property type="match status" value="1"/>
</dbReference>
<feature type="domain" description="Pyruvate/ketoisovalerate oxidoreductase catalytic" evidence="2">
    <location>
        <begin position="326"/>
        <end position="488"/>
    </location>
</feature>
<dbReference type="AlphaFoldDB" id="F6D1K7"/>
<proteinExistence type="predicted"/>
<feature type="domain" description="Thiamine pyrophosphate enzyme TPP-binding" evidence="3">
    <location>
        <begin position="90"/>
        <end position="241"/>
    </location>
</feature>
<sequence length="496" mass="54160">MEMEEVTNMADRIVEDNVIEENVEKVIEKPKSMLNEFPRKGGSAPTATHYCPGCGHGILHKLIGESLDELEIQDRTILTSPVGCAVFAYYYFDCGNVQTAHGRAPAVGTGMSRAEDNSVVILYQGDGDLASIGLNETIQAANRGEKMAVFFVNNTVYGMTGGQMAPTTLIGEKTVTCQNGRDPRFAGYPLHMCELLNNLRAPVFIERVSLSDPSHIRKAKKTVKKALEVQRDGKGYAFVEVLSPCPTNLKQDAEGTEKFLNEQMEVEFPLANFRDKIKETEPLCRDKSDFSKESLDKIFDVESESAMEAIDDPDFETKVVKISGFGGQGVLSMGLIIAQAACNAQRHVSWYPSYGPEQRGGTSNCTVVISGETIGSPVVYNYDVLVALNKPSLEKFADRVKKDGVILYDVEIGEFEAPEGVRTIPVPALEIAKEHGVPKAANTAMLGVLMAIASTDLSDDDFKHAVKHTFAKKPKLVPTNIEILEAGAGWANKNLK</sequence>
<dbReference type="InterPro" id="IPR051457">
    <property type="entry name" value="2-oxoacid:Fd_oxidoreductase"/>
</dbReference>
<dbReference type="GO" id="GO:0044272">
    <property type="term" value="P:sulfur compound biosynthetic process"/>
    <property type="evidence" value="ECO:0007669"/>
    <property type="project" value="UniProtKB-ARBA"/>
</dbReference>
<keyword evidence="5" id="KW-1185">Reference proteome</keyword>
<dbReference type="Gene3D" id="3.40.50.970">
    <property type="match status" value="1"/>
</dbReference>
<evidence type="ECO:0000313" key="5">
    <source>
        <dbReference type="Proteomes" id="UP000009231"/>
    </source>
</evidence>
<evidence type="ECO:0000313" key="4">
    <source>
        <dbReference type="EMBL" id="AEG17235.1"/>
    </source>
</evidence>
<dbReference type="SUPFAM" id="SSF52518">
    <property type="entry name" value="Thiamin diphosphate-binding fold (THDP-binding)"/>
    <property type="match status" value="1"/>
</dbReference>
<reference evidence="4 5" key="1">
    <citation type="journal article" date="2014" name="Int. J. Syst. Evol. Microbiol.">
        <title>Methanobacterium paludis sp. nov. and a novel strain of Methanobacterium lacus isolated from northern peatlands.</title>
        <authorList>
            <person name="Cadillo-Quiroz H."/>
            <person name="Brauer S.L."/>
            <person name="Goodson N."/>
            <person name="Yavitt J.B."/>
            <person name="Zinder S.H."/>
        </authorList>
    </citation>
    <scope>NUCLEOTIDE SEQUENCE [LARGE SCALE GENOMIC DNA]</scope>
    <source>
        <strain evidence="5">DSM 25820 / JCM 18151 / SWAN1</strain>
    </source>
</reference>
<dbReference type="PANTHER" id="PTHR48084:SF3">
    <property type="entry name" value="SUBUNIT OF PYRUVATE:FLAVODOXIN OXIDOREDUCTASE"/>
    <property type="match status" value="1"/>
</dbReference>
<dbReference type="InterPro" id="IPR019752">
    <property type="entry name" value="Pyrv/ketoisovalerate_OxRed_cat"/>
</dbReference>
<dbReference type="GO" id="GO:0016625">
    <property type="term" value="F:oxidoreductase activity, acting on the aldehyde or oxo group of donors, iron-sulfur protein as acceptor"/>
    <property type="evidence" value="ECO:0007669"/>
    <property type="project" value="UniProtKB-ARBA"/>
</dbReference>
<dbReference type="Gene3D" id="3.40.920.10">
    <property type="entry name" value="Pyruvate-ferredoxin oxidoreductase, PFOR, domain III"/>
    <property type="match status" value="1"/>
</dbReference>
<dbReference type="Pfam" id="PF02775">
    <property type="entry name" value="TPP_enzyme_C"/>
    <property type="match status" value="1"/>
</dbReference>
<accession>F6D1K7</accession>
<dbReference type="EMBL" id="CP002772">
    <property type="protein sequence ID" value="AEG17235.1"/>
    <property type="molecule type" value="Genomic_DNA"/>
</dbReference>
<dbReference type="InterPro" id="IPR011766">
    <property type="entry name" value="TPP_enzyme_TPP-bd"/>
</dbReference>
<keyword evidence="4" id="KW-0670">Pyruvate</keyword>
<dbReference type="CDD" id="cd03375">
    <property type="entry name" value="TPP_OGFOR"/>
    <property type="match status" value="1"/>
</dbReference>
<organism evidence="4 5">
    <name type="scientific">Methanobacterium paludis (strain DSM 25820 / JCM 18151 / SWAN1)</name>
    <dbReference type="NCBI Taxonomy" id="868131"/>
    <lineage>
        <taxon>Archaea</taxon>
        <taxon>Methanobacteriati</taxon>
        <taxon>Methanobacteriota</taxon>
        <taxon>Methanomada group</taxon>
        <taxon>Methanobacteria</taxon>
        <taxon>Methanobacteriales</taxon>
        <taxon>Methanobacteriaceae</taxon>
        <taxon>Methanobacterium</taxon>
    </lineage>
</organism>
<evidence type="ECO:0000259" key="3">
    <source>
        <dbReference type="Pfam" id="PF02775"/>
    </source>
</evidence>
<dbReference type="InterPro" id="IPR029061">
    <property type="entry name" value="THDP-binding"/>
</dbReference>
<protein>
    <submittedName>
        <fullName evidence="4">Pyruvate/ketoisovalerate oxidoreductase</fullName>
    </submittedName>
</protein>
<dbReference type="KEGG" id="mew:MSWAN_0189"/>
<evidence type="ECO:0000259" key="2">
    <source>
        <dbReference type="Pfam" id="PF01558"/>
    </source>
</evidence>
<dbReference type="eggNOG" id="arCOG01600">
    <property type="taxonomic scope" value="Archaea"/>
</dbReference>
<dbReference type="GO" id="GO:0006082">
    <property type="term" value="P:organic acid metabolic process"/>
    <property type="evidence" value="ECO:0007669"/>
    <property type="project" value="UniProtKB-ARBA"/>
</dbReference>
<evidence type="ECO:0000256" key="1">
    <source>
        <dbReference type="ARBA" id="ARBA00023002"/>
    </source>
</evidence>
<dbReference type="SUPFAM" id="SSF53323">
    <property type="entry name" value="Pyruvate-ferredoxin oxidoreductase, PFOR, domain III"/>
    <property type="match status" value="1"/>
</dbReference>
<keyword evidence="1" id="KW-0560">Oxidoreductase</keyword>
<dbReference type="Pfam" id="PF01558">
    <property type="entry name" value="POR"/>
    <property type="match status" value="1"/>
</dbReference>
<dbReference type="STRING" id="868131.MSWAN_0189"/>
<dbReference type="Proteomes" id="UP000009231">
    <property type="component" value="Chromosome"/>
</dbReference>
<dbReference type="GO" id="GO:0045333">
    <property type="term" value="P:cellular respiration"/>
    <property type="evidence" value="ECO:0007669"/>
    <property type="project" value="UniProtKB-ARBA"/>
</dbReference>